<proteinExistence type="predicted"/>
<dbReference type="InterPro" id="IPR036663">
    <property type="entry name" value="Fumarylacetoacetase_C_sf"/>
</dbReference>
<dbReference type="PANTHER" id="PTHR30143">
    <property type="entry name" value="ACID HYDRATASE"/>
    <property type="match status" value="1"/>
</dbReference>
<organism evidence="1 2">
    <name type="scientific">Arsenicitalea aurantiaca</name>
    <dbReference type="NCBI Taxonomy" id="1783274"/>
    <lineage>
        <taxon>Bacteria</taxon>
        <taxon>Pseudomonadati</taxon>
        <taxon>Pseudomonadota</taxon>
        <taxon>Alphaproteobacteria</taxon>
        <taxon>Hyphomicrobiales</taxon>
        <taxon>Devosiaceae</taxon>
        <taxon>Arsenicitalea</taxon>
    </lineage>
</organism>
<evidence type="ECO:0000313" key="1">
    <source>
        <dbReference type="EMBL" id="RUT34802.1"/>
    </source>
</evidence>
<protein>
    <recommendedName>
        <fullName evidence="3">Hydratase</fullName>
    </recommendedName>
</protein>
<dbReference type="Gene3D" id="3.90.850.10">
    <property type="entry name" value="Fumarylacetoacetase-like, C-terminal domain"/>
    <property type="match status" value="1"/>
</dbReference>
<dbReference type="InterPro" id="IPR050772">
    <property type="entry name" value="Hydratase-Decarb/MhpD_sf"/>
</dbReference>
<reference evidence="1 2" key="1">
    <citation type="journal article" date="2016" name="Int. J. Syst. Evol. Microbiol.">
        <title>Arsenicitalea aurantiaca gen. nov., sp. nov., a new member of the family Hyphomicrobiaceae, isolated from high-arsenic sediment.</title>
        <authorList>
            <person name="Mu Y."/>
            <person name="Zhou L."/>
            <person name="Zeng X.C."/>
            <person name="Liu L."/>
            <person name="Pan Y."/>
            <person name="Chen X."/>
            <person name="Wang J."/>
            <person name="Li S."/>
            <person name="Li W.J."/>
            <person name="Wang Y."/>
        </authorList>
    </citation>
    <scope>NUCLEOTIDE SEQUENCE [LARGE SCALE GENOMIC DNA]</scope>
    <source>
        <strain evidence="1 2">42-50</strain>
    </source>
</reference>
<sequence length="270" mass="28845">MGLSRDQIAEAASLLISAGRSGTRLSALPERIRPEAIEDAHAVHDAVREALRQDIGAIKVNLAGGVVFRGTLASAVCRPSPARFDAAPGQFAGIEAEIAFRFPDGLLPSPDSYDPARVAEATEACAAFDLVGTRFHDFMRRSQFERIADGLNAGAFAYGPFRRNWLGVNFAELAVQVSVDGIESFSGIGGHAASDPFLYALAYAETVRDQGIAPGTILTTGSLCGLLPVAPGQTIRARLGDFHPIEVTLRPIDNEGDALERTRPGRREYQ</sequence>
<dbReference type="EMBL" id="RZNJ01000001">
    <property type="protein sequence ID" value="RUT34802.1"/>
    <property type="molecule type" value="Genomic_DNA"/>
</dbReference>
<accession>A0A433XL47</accession>
<keyword evidence="2" id="KW-1185">Reference proteome</keyword>
<comment type="caution">
    <text evidence="1">The sequence shown here is derived from an EMBL/GenBank/DDBJ whole genome shotgun (WGS) entry which is preliminary data.</text>
</comment>
<dbReference type="GO" id="GO:0005737">
    <property type="term" value="C:cytoplasm"/>
    <property type="evidence" value="ECO:0007669"/>
    <property type="project" value="TreeGrafter"/>
</dbReference>
<dbReference type="GO" id="GO:0008684">
    <property type="term" value="F:2-oxopent-4-enoate hydratase activity"/>
    <property type="evidence" value="ECO:0007669"/>
    <property type="project" value="TreeGrafter"/>
</dbReference>
<name>A0A433XL47_9HYPH</name>
<dbReference type="PANTHER" id="PTHR30143:SF0">
    <property type="entry name" value="2-KETO-4-PENTENOATE HYDRATASE"/>
    <property type="match status" value="1"/>
</dbReference>
<dbReference type="AlphaFoldDB" id="A0A433XL47"/>
<evidence type="ECO:0008006" key="3">
    <source>
        <dbReference type="Google" id="ProtNLM"/>
    </source>
</evidence>
<dbReference type="SUPFAM" id="SSF56529">
    <property type="entry name" value="FAH"/>
    <property type="match status" value="1"/>
</dbReference>
<evidence type="ECO:0000313" key="2">
    <source>
        <dbReference type="Proteomes" id="UP000281547"/>
    </source>
</evidence>
<gene>
    <name evidence="1" type="ORF">EMQ25_02255</name>
</gene>
<dbReference type="Proteomes" id="UP000281547">
    <property type="component" value="Unassembled WGS sequence"/>
</dbReference>
<dbReference type="RefSeq" id="WP_127186921.1">
    <property type="nucleotide sequence ID" value="NZ_RZNJ01000001.1"/>
</dbReference>
<dbReference type="OrthoDB" id="7854191at2"/>